<dbReference type="InterPro" id="IPR002156">
    <property type="entry name" value="RNaseH_domain"/>
</dbReference>
<keyword evidence="9 11" id="KW-0378">Hydrolase</keyword>
<dbReference type="InterPro" id="IPR037056">
    <property type="entry name" value="RNase_H1_N_sf"/>
</dbReference>
<evidence type="ECO:0000256" key="10">
    <source>
        <dbReference type="ARBA" id="ARBA00022842"/>
    </source>
</evidence>
<dbReference type="eggNOG" id="COG3341">
    <property type="taxonomic scope" value="Bacteria"/>
</dbReference>
<evidence type="ECO:0000256" key="7">
    <source>
        <dbReference type="ARBA" id="ARBA00022723"/>
    </source>
</evidence>
<evidence type="ECO:0000256" key="9">
    <source>
        <dbReference type="ARBA" id="ARBA00022801"/>
    </source>
</evidence>
<gene>
    <name evidence="14" type="ORF">HQ36_07345</name>
</gene>
<dbReference type="RefSeq" id="WP_036884805.1">
    <property type="nucleotide sequence ID" value="NZ_JQZW01000013.1"/>
</dbReference>
<dbReference type="SUPFAM" id="SSF53098">
    <property type="entry name" value="Ribonuclease H-like"/>
    <property type="match status" value="1"/>
</dbReference>
<proteinExistence type="inferred from homology"/>
<feature type="binding site" evidence="12">
    <location>
        <position position="111"/>
    </location>
    <ligand>
        <name>Mg(2+)</name>
        <dbReference type="ChEBI" id="CHEBI:18420"/>
        <label>2</label>
    </ligand>
</feature>
<evidence type="ECO:0000256" key="3">
    <source>
        <dbReference type="ARBA" id="ARBA00005300"/>
    </source>
</evidence>
<keyword evidence="10 11" id="KW-0460">Magnesium</keyword>
<dbReference type="GO" id="GO:0046872">
    <property type="term" value="F:metal ion binding"/>
    <property type="evidence" value="ECO:0007669"/>
    <property type="project" value="UniProtKB-KW"/>
</dbReference>
<dbReference type="Pfam" id="PF01693">
    <property type="entry name" value="Cauli_VI"/>
    <property type="match status" value="1"/>
</dbReference>
<evidence type="ECO:0000313" key="14">
    <source>
        <dbReference type="EMBL" id="KGN97364.1"/>
    </source>
</evidence>
<dbReference type="Gene3D" id="3.30.420.10">
    <property type="entry name" value="Ribonuclease H-like superfamily/Ribonuclease H"/>
    <property type="match status" value="1"/>
</dbReference>
<evidence type="ECO:0000256" key="4">
    <source>
        <dbReference type="ARBA" id="ARBA00012180"/>
    </source>
</evidence>
<keyword evidence="12" id="KW-0464">Manganese</keyword>
<evidence type="ECO:0000256" key="2">
    <source>
        <dbReference type="ARBA" id="ARBA00004065"/>
    </source>
</evidence>
<comment type="subcellular location">
    <subcellularLocation>
        <location evidence="11">Cytoplasm</location>
    </subcellularLocation>
</comment>
<comment type="catalytic activity">
    <reaction evidence="11">
        <text>Endonucleolytic cleavage to 5'-phosphomonoester.</text>
        <dbReference type="EC" id="3.1.26.4"/>
    </reaction>
</comment>
<evidence type="ECO:0000256" key="6">
    <source>
        <dbReference type="ARBA" id="ARBA00022722"/>
    </source>
</evidence>
<comment type="cofactor">
    <cofactor evidence="12">
        <name>Mn(2+)</name>
        <dbReference type="ChEBI" id="CHEBI:29035"/>
    </cofactor>
    <cofactor evidence="12">
        <name>Mg(2+)</name>
        <dbReference type="ChEBI" id="CHEBI:18420"/>
    </cofactor>
    <text evidence="12">Binds 2 metal ions per subunit. Manganese or magnesium.</text>
</comment>
<comment type="function">
    <text evidence="2 11">Endonuclease that specifically degrades the RNA of RNA-DNA hybrids.</text>
</comment>
<dbReference type="InterPro" id="IPR036397">
    <property type="entry name" value="RNaseH_sf"/>
</dbReference>
<keyword evidence="8 11" id="KW-0255">Endonuclease</keyword>
<dbReference type="InterPro" id="IPR012337">
    <property type="entry name" value="RNaseH-like_sf"/>
</dbReference>
<keyword evidence="11" id="KW-0963">Cytoplasm</keyword>
<dbReference type="InterPro" id="IPR017290">
    <property type="entry name" value="RNase_H_bac"/>
</dbReference>
<keyword evidence="7 11" id="KW-0479">Metal-binding</keyword>
<feature type="domain" description="RNase H type-1" evidence="13">
    <location>
        <begin position="65"/>
        <end position="200"/>
    </location>
</feature>
<dbReference type="InterPro" id="IPR009027">
    <property type="entry name" value="Ribosomal_bL9/RNase_H1_N"/>
</dbReference>
<comment type="cofactor">
    <cofactor evidence="1">
        <name>Mg(2+)</name>
        <dbReference type="ChEBI" id="CHEBI:18420"/>
    </cofactor>
</comment>
<dbReference type="Pfam" id="PF00075">
    <property type="entry name" value="RNase_H"/>
    <property type="match status" value="1"/>
</dbReference>
<dbReference type="AlphaFoldDB" id="A0A0A2GAB5"/>
<evidence type="ECO:0000313" key="15">
    <source>
        <dbReference type="Proteomes" id="UP000030134"/>
    </source>
</evidence>
<dbReference type="SUPFAM" id="SSF55658">
    <property type="entry name" value="L9 N-domain-like"/>
    <property type="match status" value="1"/>
</dbReference>
<dbReference type="FunFam" id="3.40.970.10:FF:000002">
    <property type="entry name" value="Ribonuclease H"/>
    <property type="match status" value="1"/>
</dbReference>
<comment type="caution">
    <text evidence="14">The sequence shown here is derived from an EMBL/GenBank/DDBJ whole genome shotgun (WGS) entry which is preliminary data.</text>
</comment>
<dbReference type="PIRSF" id="PIRSF037839">
    <property type="entry name" value="Ribonuclease_H"/>
    <property type="match status" value="1"/>
</dbReference>
<dbReference type="OrthoDB" id="9811552at2"/>
<evidence type="ECO:0000256" key="8">
    <source>
        <dbReference type="ARBA" id="ARBA00022759"/>
    </source>
</evidence>
<sequence length="200" mass="22730">MGQRKRKFYVVWKGVTPGVYSFWAECEAQVKNFPNASYRSFDTEAEAVRAFHNEEEPPSFSRMEQYVYPSIAVDGATSGNPGPSEYRGVDTLTHEILFSFGPIQATNNIVEFLAIVHAMGYLLQRGLNMPVYSDSQVAIGWVYRGKCKTLLPRTPNTEMTLQLVARAEHWLREHPASQRPPLIKWNTVAWGEIPADYGRK</sequence>
<protein>
    <recommendedName>
        <fullName evidence="5 11">Ribonuclease H</fullName>
        <ecNumber evidence="4 11">3.1.26.4</ecNumber>
    </recommendedName>
</protein>
<organism evidence="14 15">
    <name type="scientific">Porphyromonas gingivicanis</name>
    <dbReference type="NCBI Taxonomy" id="266762"/>
    <lineage>
        <taxon>Bacteria</taxon>
        <taxon>Pseudomonadati</taxon>
        <taxon>Bacteroidota</taxon>
        <taxon>Bacteroidia</taxon>
        <taxon>Bacteroidales</taxon>
        <taxon>Porphyromonadaceae</taxon>
        <taxon>Porphyromonas</taxon>
    </lineage>
</organism>
<evidence type="ECO:0000259" key="13">
    <source>
        <dbReference type="PROSITE" id="PS50879"/>
    </source>
</evidence>
<feature type="binding site" evidence="12">
    <location>
        <position position="134"/>
    </location>
    <ligand>
        <name>Mg(2+)</name>
        <dbReference type="ChEBI" id="CHEBI:18420"/>
        <label>2</label>
    </ligand>
</feature>
<dbReference type="GO" id="GO:0005737">
    <property type="term" value="C:cytoplasm"/>
    <property type="evidence" value="ECO:0007669"/>
    <property type="project" value="UniProtKB-SubCell"/>
</dbReference>
<dbReference type="Gene3D" id="3.40.970.10">
    <property type="entry name" value="Ribonuclease H1, N-terminal domain"/>
    <property type="match status" value="1"/>
</dbReference>
<dbReference type="GO" id="GO:0003676">
    <property type="term" value="F:nucleic acid binding"/>
    <property type="evidence" value="ECO:0007669"/>
    <property type="project" value="UniProtKB-UniRule"/>
</dbReference>
<dbReference type="GO" id="GO:0004523">
    <property type="term" value="F:RNA-DNA hybrid ribonuclease activity"/>
    <property type="evidence" value="ECO:0007669"/>
    <property type="project" value="UniProtKB-UniRule"/>
</dbReference>
<accession>A0A0A2GAB5</accession>
<reference evidence="14 15" key="1">
    <citation type="submission" date="2014-08" db="EMBL/GenBank/DDBJ databases">
        <title>Porphyromonas gingivicanis strain:COT-022_OH1391 Genome sequencing.</title>
        <authorList>
            <person name="Wallis C."/>
            <person name="Deusch O."/>
            <person name="O'Flynn C."/>
            <person name="Davis I."/>
            <person name="Jospin G."/>
            <person name="Darling A.E."/>
            <person name="Coil D.A."/>
            <person name="Alexiev A."/>
            <person name="Horsfall A."/>
            <person name="Kirkwood N."/>
            <person name="Harris S."/>
            <person name="Eisen J.A."/>
        </authorList>
    </citation>
    <scope>NUCLEOTIDE SEQUENCE [LARGE SCALE GENOMIC DNA]</scope>
    <source>
        <strain evidence="15">COT-022 OH1391</strain>
    </source>
</reference>
<comment type="similarity">
    <text evidence="3 11">Belongs to the RNase H family.</text>
</comment>
<dbReference type="eggNOG" id="COG0328">
    <property type="taxonomic scope" value="Bacteria"/>
</dbReference>
<dbReference type="EC" id="3.1.26.4" evidence="4 11"/>
<feature type="binding site" evidence="12">
    <location>
        <position position="196"/>
    </location>
    <ligand>
        <name>Mg(2+)</name>
        <dbReference type="ChEBI" id="CHEBI:18420"/>
        <label>1</label>
    </ligand>
</feature>
<evidence type="ECO:0000256" key="12">
    <source>
        <dbReference type="PIRSR" id="PIRSR037839-1"/>
    </source>
</evidence>
<evidence type="ECO:0000256" key="1">
    <source>
        <dbReference type="ARBA" id="ARBA00001946"/>
    </source>
</evidence>
<dbReference type="PROSITE" id="PS50879">
    <property type="entry name" value="RNASE_H_1"/>
    <property type="match status" value="1"/>
</dbReference>
<keyword evidence="15" id="KW-1185">Reference proteome</keyword>
<dbReference type="EMBL" id="JQZW01000013">
    <property type="protein sequence ID" value="KGN97364.1"/>
    <property type="molecule type" value="Genomic_DNA"/>
</dbReference>
<keyword evidence="6 11" id="KW-0540">Nuclease</keyword>
<name>A0A0A2GAB5_9PORP</name>
<dbReference type="InterPro" id="IPR011320">
    <property type="entry name" value="RNase_H1_N"/>
</dbReference>
<evidence type="ECO:0000256" key="5">
    <source>
        <dbReference type="ARBA" id="ARBA00017721"/>
    </source>
</evidence>
<dbReference type="Proteomes" id="UP000030134">
    <property type="component" value="Unassembled WGS sequence"/>
</dbReference>
<dbReference type="STRING" id="266762.HQ36_07345"/>
<feature type="binding site" evidence="12">
    <location>
        <position position="74"/>
    </location>
    <ligand>
        <name>Mg(2+)</name>
        <dbReference type="ChEBI" id="CHEBI:18420"/>
        <label>1</label>
    </ligand>
</feature>
<evidence type="ECO:0000256" key="11">
    <source>
        <dbReference type="PIRNR" id="PIRNR037839"/>
    </source>
</evidence>